<organism evidence="1 2">
    <name type="scientific">Periconia digitata</name>
    <dbReference type="NCBI Taxonomy" id="1303443"/>
    <lineage>
        <taxon>Eukaryota</taxon>
        <taxon>Fungi</taxon>
        <taxon>Dikarya</taxon>
        <taxon>Ascomycota</taxon>
        <taxon>Pezizomycotina</taxon>
        <taxon>Dothideomycetes</taxon>
        <taxon>Pleosporomycetidae</taxon>
        <taxon>Pleosporales</taxon>
        <taxon>Massarineae</taxon>
        <taxon>Periconiaceae</taxon>
        <taxon>Periconia</taxon>
    </lineage>
</organism>
<sequence length="52" mass="5676">MDVVLRAQSSSLILALGWDNSTLLLHSSKQFEPGALKTALSARALSRFVFID</sequence>
<protein>
    <submittedName>
        <fullName evidence="1">Uncharacterized protein</fullName>
    </submittedName>
</protein>
<comment type="caution">
    <text evidence="1">The sequence shown here is derived from an EMBL/GenBank/DDBJ whole genome shotgun (WGS) entry which is preliminary data.</text>
</comment>
<proteinExistence type="predicted"/>
<name>A0A9W4UFC3_9PLEO</name>
<accession>A0A9W4UFC3</accession>
<dbReference type="EMBL" id="CAOQHR010000004">
    <property type="protein sequence ID" value="CAI6333677.1"/>
    <property type="molecule type" value="Genomic_DNA"/>
</dbReference>
<gene>
    <name evidence="1" type="ORF">PDIGIT_LOCUS6725</name>
</gene>
<evidence type="ECO:0000313" key="1">
    <source>
        <dbReference type="EMBL" id="CAI6333677.1"/>
    </source>
</evidence>
<reference evidence="1" key="1">
    <citation type="submission" date="2023-01" db="EMBL/GenBank/DDBJ databases">
        <authorList>
            <person name="Van Ghelder C."/>
            <person name="Rancurel C."/>
        </authorList>
    </citation>
    <scope>NUCLEOTIDE SEQUENCE</scope>
    <source>
        <strain evidence="1">CNCM I-4278</strain>
    </source>
</reference>
<dbReference type="AlphaFoldDB" id="A0A9W4UFC3"/>
<keyword evidence="2" id="KW-1185">Reference proteome</keyword>
<evidence type="ECO:0000313" key="2">
    <source>
        <dbReference type="Proteomes" id="UP001152607"/>
    </source>
</evidence>
<dbReference type="Proteomes" id="UP001152607">
    <property type="component" value="Unassembled WGS sequence"/>
</dbReference>